<reference evidence="3" key="1">
    <citation type="submission" date="2016-08" db="EMBL/GenBank/DDBJ databases">
        <authorList>
            <person name="Varghese N."/>
            <person name="Submissions Spin"/>
        </authorList>
    </citation>
    <scope>NUCLEOTIDE SEQUENCE [LARGE SCALE GENOMIC DNA]</scope>
    <source>
        <strain evidence="3">ERR11</strain>
    </source>
</reference>
<organism evidence="2 3">
    <name type="scientific">Bradyrhizobium shewense</name>
    <dbReference type="NCBI Taxonomy" id="1761772"/>
    <lineage>
        <taxon>Bacteria</taxon>
        <taxon>Pseudomonadati</taxon>
        <taxon>Pseudomonadota</taxon>
        <taxon>Alphaproteobacteria</taxon>
        <taxon>Hyphomicrobiales</taxon>
        <taxon>Nitrobacteraceae</taxon>
        <taxon>Bradyrhizobium</taxon>
    </lineage>
</organism>
<evidence type="ECO:0000259" key="1">
    <source>
        <dbReference type="Pfam" id="PF23343"/>
    </source>
</evidence>
<name>A0A1C3XNU7_9BRAD</name>
<gene>
    <name evidence="2" type="ORF">GA0061098_102132</name>
</gene>
<evidence type="ECO:0000313" key="3">
    <source>
        <dbReference type="Proteomes" id="UP000199184"/>
    </source>
</evidence>
<keyword evidence="3" id="KW-1185">Reference proteome</keyword>
<dbReference type="AlphaFoldDB" id="A0A1C3XNU7"/>
<proteinExistence type="predicted"/>
<feature type="domain" description="Replication-associated protein ORF2/G2P" evidence="1">
    <location>
        <begin position="25"/>
        <end position="137"/>
    </location>
</feature>
<accession>A0A1C3XNU7</accession>
<dbReference type="Pfam" id="PF23343">
    <property type="entry name" value="REP_ORF2-G2P"/>
    <property type="match status" value="1"/>
</dbReference>
<dbReference type="InterPro" id="IPR056906">
    <property type="entry name" value="ORF2/G2P_dom"/>
</dbReference>
<protein>
    <recommendedName>
        <fullName evidence="1">Replication-associated protein ORF2/G2P domain-containing protein</fullName>
    </recommendedName>
</protein>
<evidence type="ECO:0000313" key="2">
    <source>
        <dbReference type="EMBL" id="SCB53825.1"/>
    </source>
</evidence>
<sequence>MTSEQACREQLARLINTMPFIAPAAVTLTMKKRHGARSVDDIAASENFKHFRNRLEHSLLGSAAKRYGRHLLMIVVLETSADNRLHYHCIIDRPYHCTFHRFITVVREEWARTDFGYRQVDIQDEPDEGWTSYLLKRRQKRSLLDSIDWANCQLFAE</sequence>
<dbReference type="EMBL" id="FMAI01000021">
    <property type="protein sequence ID" value="SCB53825.1"/>
    <property type="molecule type" value="Genomic_DNA"/>
</dbReference>
<dbReference type="Proteomes" id="UP000199184">
    <property type="component" value="Unassembled WGS sequence"/>
</dbReference>